<evidence type="ECO:0000313" key="1">
    <source>
        <dbReference type="EMBL" id="MFC4244715.1"/>
    </source>
</evidence>
<comment type="caution">
    <text evidence="1">The sequence shown here is derived from an EMBL/GenBank/DDBJ whole genome shotgun (WGS) entry which is preliminary data.</text>
</comment>
<evidence type="ECO:0000313" key="2">
    <source>
        <dbReference type="Proteomes" id="UP001595900"/>
    </source>
</evidence>
<keyword evidence="2" id="KW-1185">Reference proteome</keyword>
<name>A0ABV8QB18_9MICO</name>
<dbReference type="InterPro" id="IPR013320">
    <property type="entry name" value="ConA-like_dom_sf"/>
</dbReference>
<sequence length="287" mass="30418">MGSEPVSVCANTLDTSAGLAAGPSVGQPVGSGAELDSDNWSGSISTAGGITEVYGRTTFKGGSQCSTQPDSYTNWVGIGGWDSTKLLQNGFWNGHTTNSFLFYEAIDGTTDTGTVPVTIANTNQGDTFNISTTYSAGTATFSWHDLTTGATGNISSSTFANLPASDFWDDWTGEAVDERGAIAKKYTTLRDFGTDPWQMVEVNSDGAGLTYIRQGADHNGLFIVYNGAYLSKPTSGANDGEFTDTWYGCGGEGPEVPSVSLKRRLEAARRRVKPARLARRRRPHGCG</sequence>
<dbReference type="Proteomes" id="UP001595900">
    <property type="component" value="Unassembled WGS sequence"/>
</dbReference>
<reference evidence="2" key="1">
    <citation type="journal article" date="2019" name="Int. J. Syst. Evol. Microbiol.">
        <title>The Global Catalogue of Microorganisms (GCM) 10K type strain sequencing project: providing services to taxonomists for standard genome sequencing and annotation.</title>
        <authorList>
            <consortium name="The Broad Institute Genomics Platform"/>
            <consortium name="The Broad Institute Genome Sequencing Center for Infectious Disease"/>
            <person name="Wu L."/>
            <person name="Ma J."/>
        </authorList>
    </citation>
    <scope>NUCLEOTIDE SEQUENCE [LARGE SCALE GENOMIC DNA]</scope>
    <source>
        <strain evidence="2">CGMCC 1.10363</strain>
    </source>
</reference>
<protein>
    <submittedName>
        <fullName evidence="1">Uncharacterized protein</fullName>
    </submittedName>
</protein>
<gene>
    <name evidence="1" type="ORF">ACFOYW_15175</name>
</gene>
<dbReference type="SUPFAM" id="SSF49899">
    <property type="entry name" value="Concanavalin A-like lectins/glucanases"/>
    <property type="match status" value="1"/>
</dbReference>
<accession>A0ABV8QB18</accession>
<dbReference type="RefSeq" id="WP_390230686.1">
    <property type="nucleotide sequence ID" value="NZ_JBHSCN010000006.1"/>
</dbReference>
<organism evidence="1 2">
    <name type="scientific">Gryllotalpicola reticulitermitis</name>
    <dbReference type="NCBI Taxonomy" id="1184153"/>
    <lineage>
        <taxon>Bacteria</taxon>
        <taxon>Bacillati</taxon>
        <taxon>Actinomycetota</taxon>
        <taxon>Actinomycetes</taxon>
        <taxon>Micrococcales</taxon>
        <taxon>Microbacteriaceae</taxon>
        <taxon>Gryllotalpicola</taxon>
    </lineage>
</organism>
<dbReference type="EMBL" id="JBHSCN010000006">
    <property type="protein sequence ID" value="MFC4244715.1"/>
    <property type="molecule type" value="Genomic_DNA"/>
</dbReference>
<proteinExistence type="predicted"/>